<keyword evidence="3" id="KW-0804">Transcription</keyword>
<feature type="compositionally biased region" description="Basic and acidic residues" evidence="5">
    <location>
        <begin position="20"/>
        <end position="36"/>
    </location>
</feature>
<gene>
    <name evidence="7" type="ORF">GHT07_04185</name>
</gene>
<protein>
    <submittedName>
        <fullName evidence="7">TetR family transcriptional regulator</fullName>
    </submittedName>
</protein>
<dbReference type="PANTHER" id="PTHR30055">
    <property type="entry name" value="HTH-TYPE TRANSCRIPTIONAL REGULATOR RUTR"/>
    <property type="match status" value="1"/>
</dbReference>
<evidence type="ECO:0000313" key="8">
    <source>
        <dbReference type="Proteomes" id="UP000487350"/>
    </source>
</evidence>
<evidence type="ECO:0000256" key="1">
    <source>
        <dbReference type="ARBA" id="ARBA00023015"/>
    </source>
</evidence>
<proteinExistence type="predicted"/>
<dbReference type="Proteomes" id="UP000487350">
    <property type="component" value="Unassembled WGS sequence"/>
</dbReference>
<evidence type="ECO:0000259" key="6">
    <source>
        <dbReference type="PROSITE" id="PS50977"/>
    </source>
</evidence>
<keyword evidence="1" id="KW-0805">Transcription regulation</keyword>
<dbReference type="OrthoDB" id="9809994at2"/>
<evidence type="ECO:0000256" key="4">
    <source>
        <dbReference type="PROSITE-ProRule" id="PRU00335"/>
    </source>
</evidence>
<dbReference type="RefSeq" id="WP_153583804.1">
    <property type="nucleotide sequence ID" value="NZ_WJBU01000003.1"/>
</dbReference>
<dbReference type="Pfam" id="PF16859">
    <property type="entry name" value="TetR_C_11"/>
    <property type="match status" value="1"/>
</dbReference>
<dbReference type="InterPro" id="IPR009057">
    <property type="entry name" value="Homeodomain-like_sf"/>
</dbReference>
<dbReference type="SUPFAM" id="SSF48498">
    <property type="entry name" value="Tetracyclin repressor-like, C-terminal domain"/>
    <property type="match status" value="1"/>
</dbReference>
<keyword evidence="2 4" id="KW-0238">DNA-binding</keyword>
<organism evidence="7 8">
    <name type="scientific">Caenimonas koreensis DSM 17982</name>
    <dbReference type="NCBI Taxonomy" id="1121255"/>
    <lineage>
        <taxon>Bacteria</taxon>
        <taxon>Pseudomonadati</taxon>
        <taxon>Pseudomonadota</taxon>
        <taxon>Betaproteobacteria</taxon>
        <taxon>Burkholderiales</taxon>
        <taxon>Comamonadaceae</taxon>
        <taxon>Caenimonas</taxon>
    </lineage>
</organism>
<dbReference type="GO" id="GO:0000976">
    <property type="term" value="F:transcription cis-regulatory region binding"/>
    <property type="evidence" value="ECO:0007669"/>
    <property type="project" value="TreeGrafter"/>
</dbReference>
<dbReference type="EMBL" id="WJBU01000003">
    <property type="protein sequence ID" value="MRD46461.1"/>
    <property type="molecule type" value="Genomic_DNA"/>
</dbReference>
<evidence type="ECO:0000256" key="5">
    <source>
        <dbReference type="SAM" id="MobiDB-lite"/>
    </source>
</evidence>
<dbReference type="Gene3D" id="1.10.357.10">
    <property type="entry name" value="Tetracycline Repressor, domain 2"/>
    <property type="match status" value="1"/>
</dbReference>
<dbReference type="GO" id="GO:0003700">
    <property type="term" value="F:DNA-binding transcription factor activity"/>
    <property type="evidence" value="ECO:0007669"/>
    <property type="project" value="TreeGrafter"/>
</dbReference>
<keyword evidence="8" id="KW-1185">Reference proteome</keyword>
<dbReference type="PROSITE" id="PS50977">
    <property type="entry name" value="HTH_TETR_2"/>
    <property type="match status" value="1"/>
</dbReference>
<dbReference type="InterPro" id="IPR050109">
    <property type="entry name" value="HTH-type_TetR-like_transc_reg"/>
</dbReference>
<dbReference type="InterPro" id="IPR036271">
    <property type="entry name" value="Tet_transcr_reg_TetR-rel_C_sf"/>
</dbReference>
<reference evidence="7 8" key="1">
    <citation type="submission" date="2019-11" db="EMBL/GenBank/DDBJ databases">
        <title>Caenimonas koreensis gen. nov., sp. nov., isolated from activated sludge.</title>
        <authorList>
            <person name="Seung H.R."/>
        </authorList>
    </citation>
    <scope>NUCLEOTIDE SEQUENCE [LARGE SCALE GENOMIC DNA]</scope>
    <source>
        <strain evidence="7 8">EMB320</strain>
    </source>
</reference>
<feature type="domain" description="HTH tetR-type" evidence="6">
    <location>
        <begin position="35"/>
        <end position="95"/>
    </location>
</feature>
<dbReference type="FunFam" id="1.10.10.60:FF:000141">
    <property type="entry name" value="TetR family transcriptional regulator"/>
    <property type="match status" value="1"/>
</dbReference>
<evidence type="ECO:0000256" key="3">
    <source>
        <dbReference type="ARBA" id="ARBA00023163"/>
    </source>
</evidence>
<dbReference type="Pfam" id="PF00440">
    <property type="entry name" value="TetR_N"/>
    <property type="match status" value="1"/>
</dbReference>
<dbReference type="InterPro" id="IPR011075">
    <property type="entry name" value="TetR_C"/>
</dbReference>
<comment type="caution">
    <text evidence="7">The sequence shown here is derived from an EMBL/GenBank/DDBJ whole genome shotgun (WGS) entry which is preliminary data.</text>
</comment>
<accession>A0A844B7E4</accession>
<dbReference type="PANTHER" id="PTHR30055:SF223">
    <property type="entry name" value="HTH-TYPE TRANSCRIPTIONAL REGULATOR UIDR"/>
    <property type="match status" value="1"/>
</dbReference>
<name>A0A844B7E4_9BURK</name>
<dbReference type="PRINTS" id="PR00455">
    <property type="entry name" value="HTHTETR"/>
</dbReference>
<dbReference type="SUPFAM" id="SSF46689">
    <property type="entry name" value="Homeodomain-like"/>
    <property type="match status" value="1"/>
</dbReference>
<feature type="DNA-binding region" description="H-T-H motif" evidence="4">
    <location>
        <begin position="58"/>
        <end position="77"/>
    </location>
</feature>
<evidence type="ECO:0000313" key="7">
    <source>
        <dbReference type="EMBL" id="MRD46461.1"/>
    </source>
</evidence>
<feature type="region of interest" description="Disordered" evidence="5">
    <location>
        <begin position="16"/>
        <end position="36"/>
    </location>
</feature>
<dbReference type="InterPro" id="IPR001647">
    <property type="entry name" value="HTH_TetR"/>
</dbReference>
<dbReference type="AlphaFoldDB" id="A0A844B7E4"/>
<sequence>MSSTFTKLIRGSTPAAELHGGAHHDATGKRERRKEARPGELLEAALDLFVEKGFAATRAEEVAARAGVSKGTLFLYFPSKEELFKAVVRENISGRFREWNDEFTAFEGSTADLVRFCMKTWWDRVGATRASGITKLIISEARNFPDIAAFYHDEVIKPGNDLMRRILQRGVDRGEFQVADMDYAIFGLTAPMVFLIMMKHSLGACAPKDFPLDPERYIASQADLLINGLLVRADTPKKSTGSRKS</sequence>
<evidence type="ECO:0000256" key="2">
    <source>
        <dbReference type="ARBA" id="ARBA00023125"/>
    </source>
</evidence>
<dbReference type="Gene3D" id="1.10.10.60">
    <property type="entry name" value="Homeodomain-like"/>
    <property type="match status" value="1"/>
</dbReference>